<keyword evidence="6" id="KW-1185">Reference proteome</keyword>
<dbReference type="InterPro" id="IPR008207">
    <property type="entry name" value="Sig_transdc_His_kin_Hpt_dom"/>
</dbReference>
<evidence type="ECO:0000313" key="6">
    <source>
        <dbReference type="Proteomes" id="UP000199392"/>
    </source>
</evidence>
<sequence length="176" mass="19132">MTKSSSPELPGAPSTRAQATAPHTPAIDPSRSEVAGSEVTESLERETYLAGSPLTWAAPTDPAGPLVDWHRVAELRDEIGLEDFDEVVALFLTEVRATLDRLPARAEKLQDLSEQLHFLKGSTLNLGFRRLSMLCEAGELAISAGLGAPLDPDLLRRCYARSLEEFLERLPALRAA</sequence>
<dbReference type="OrthoDB" id="7867809at2"/>
<organism evidence="5 6">
    <name type="scientific">Alloyangia pacifica</name>
    <dbReference type="NCBI Taxonomy" id="311180"/>
    <lineage>
        <taxon>Bacteria</taxon>
        <taxon>Pseudomonadati</taxon>
        <taxon>Pseudomonadota</taxon>
        <taxon>Alphaproteobacteria</taxon>
        <taxon>Rhodobacterales</taxon>
        <taxon>Roseobacteraceae</taxon>
        <taxon>Alloyangia</taxon>
    </lineage>
</organism>
<feature type="region of interest" description="Disordered" evidence="3">
    <location>
        <begin position="1"/>
        <end position="42"/>
    </location>
</feature>
<dbReference type="STRING" id="311180.SAMN04488050_10779"/>
<feature type="domain" description="HPt" evidence="4">
    <location>
        <begin position="77"/>
        <end position="176"/>
    </location>
</feature>
<keyword evidence="2" id="KW-0597">Phosphoprotein</keyword>
<evidence type="ECO:0000256" key="2">
    <source>
        <dbReference type="PROSITE-ProRule" id="PRU00110"/>
    </source>
</evidence>
<evidence type="ECO:0000256" key="3">
    <source>
        <dbReference type="SAM" id="MobiDB-lite"/>
    </source>
</evidence>
<protein>
    <submittedName>
        <fullName evidence="5">Hpt domain-containing protein</fullName>
    </submittedName>
</protein>
<dbReference type="AlphaFoldDB" id="A0A1I6U1Z9"/>
<dbReference type="Gene3D" id="1.20.120.160">
    <property type="entry name" value="HPT domain"/>
    <property type="match status" value="1"/>
</dbReference>
<keyword evidence="1" id="KW-0902">Two-component regulatory system</keyword>
<dbReference type="Pfam" id="PF01627">
    <property type="entry name" value="Hpt"/>
    <property type="match status" value="1"/>
</dbReference>
<dbReference type="CDD" id="cd00088">
    <property type="entry name" value="HPT"/>
    <property type="match status" value="1"/>
</dbReference>
<dbReference type="GO" id="GO:0000160">
    <property type="term" value="P:phosphorelay signal transduction system"/>
    <property type="evidence" value="ECO:0007669"/>
    <property type="project" value="UniProtKB-KW"/>
</dbReference>
<reference evidence="6" key="1">
    <citation type="submission" date="2016-10" db="EMBL/GenBank/DDBJ databases">
        <authorList>
            <person name="Varghese N."/>
            <person name="Submissions S."/>
        </authorList>
    </citation>
    <scope>NUCLEOTIDE SEQUENCE [LARGE SCALE GENOMIC DNA]</scope>
    <source>
        <strain evidence="6">DSM 26894</strain>
    </source>
</reference>
<accession>A0A1I6U1Z9</accession>
<evidence type="ECO:0000313" key="5">
    <source>
        <dbReference type="EMBL" id="SFS95455.1"/>
    </source>
</evidence>
<evidence type="ECO:0000256" key="1">
    <source>
        <dbReference type="ARBA" id="ARBA00023012"/>
    </source>
</evidence>
<dbReference type="Proteomes" id="UP000199392">
    <property type="component" value="Unassembled WGS sequence"/>
</dbReference>
<dbReference type="RefSeq" id="WP_092425698.1">
    <property type="nucleotide sequence ID" value="NZ_FNCL01000007.1"/>
</dbReference>
<evidence type="ECO:0000259" key="4">
    <source>
        <dbReference type="PROSITE" id="PS50894"/>
    </source>
</evidence>
<dbReference type="PROSITE" id="PS50894">
    <property type="entry name" value="HPT"/>
    <property type="match status" value="1"/>
</dbReference>
<dbReference type="EMBL" id="FOZW01000007">
    <property type="protein sequence ID" value="SFS95455.1"/>
    <property type="molecule type" value="Genomic_DNA"/>
</dbReference>
<proteinExistence type="predicted"/>
<dbReference type="GO" id="GO:0004672">
    <property type="term" value="F:protein kinase activity"/>
    <property type="evidence" value="ECO:0007669"/>
    <property type="project" value="UniProtKB-ARBA"/>
</dbReference>
<name>A0A1I6U1Z9_9RHOB</name>
<dbReference type="SUPFAM" id="SSF47226">
    <property type="entry name" value="Histidine-containing phosphotransfer domain, HPT domain"/>
    <property type="match status" value="1"/>
</dbReference>
<feature type="modified residue" description="Phosphohistidine" evidence="2">
    <location>
        <position position="117"/>
    </location>
</feature>
<dbReference type="InterPro" id="IPR036641">
    <property type="entry name" value="HPT_dom_sf"/>
</dbReference>
<gene>
    <name evidence="5" type="ORF">SAMN04488050_10779</name>
</gene>